<evidence type="ECO:0000313" key="12">
    <source>
        <dbReference type="EMBL" id="OGD86892.1"/>
    </source>
</evidence>
<evidence type="ECO:0000256" key="5">
    <source>
        <dbReference type="ARBA" id="ARBA00023027"/>
    </source>
</evidence>
<evidence type="ECO:0000256" key="9">
    <source>
        <dbReference type="PIRSR" id="PIRSR500134-2"/>
    </source>
</evidence>
<dbReference type="InterPro" id="IPR036291">
    <property type="entry name" value="NAD(P)-bd_dom_sf"/>
</dbReference>
<dbReference type="SUPFAM" id="SSF52413">
    <property type="entry name" value="UDP-glucose/GDP-mannose dehydrogenase C-terminal domain"/>
    <property type="match status" value="1"/>
</dbReference>
<comment type="catalytic activity">
    <reaction evidence="6 7">
        <text>UDP-alpha-D-glucose + 2 NAD(+) + H2O = UDP-alpha-D-glucuronate + 2 NADH + 3 H(+)</text>
        <dbReference type="Rhea" id="RHEA:23596"/>
        <dbReference type="ChEBI" id="CHEBI:15377"/>
        <dbReference type="ChEBI" id="CHEBI:15378"/>
        <dbReference type="ChEBI" id="CHEBI:57540"/>
        <dbReference type="ChEBI" id="CHEBI:57945"/>
        <dbReference type="ChEBI" id="CHEBI:58052"/>
        <dbReference type="ChEBI" id="CHEBI:58885"/>
        <dbReference type="EC" id="1.1.1.22"/>
    </reaction>
</comment>
<dbReference type="SUPFAM" id="SSF51735">
    <property type="entry name" value="NAD(P)-binding Rossmann-fold domains"/>
    <property type="match status" value="1"/>
</dbReference>
<dbReference type="Pfam" id="PF03720">
    <property type="entry name" value="UDPG_MGDP_dh_C"/>
    <property type="match status" value="1"/>
</dbReference>
<feature type="domain" description="UDP-glucose/GDP-mannose dehydrogenase C-terminal" evidence="11">
    <location>
        <begin position="325"/>
        <end position="424"/>
    </location>
</feature>
<dbReference type="SMART" id="SM00984">
    <property type="entry name" value="UDPG_MGDP_dh_C"/>
    <property type="match status" value="1"/>
</dbReference>
<keyword evidence="4 7" id="KW-0560">Oxidoreductase</keyword>
<protein>
    <recommendedName>
        <fullName evidence="3 7">UDP-glucose 6-dehydrogenase</fullName>
        <ecNumber evidence="3 7">1.1.1.22</ecNumber>
    </recommendedName>
</protein>
<name>A0A1F5G4U9_9BACT</name>
<dbReference type="Proteomes" id="UP000176317">
    <property type="component" value="Unassembled WGS sequence"/>
</dbReference>
<dbReference type="SUPFAM" id="SSF48179">
    <property type="entry name" value="6-phosphogluconate dehydrogenase C-terminal domain-like"/>
    <property type="match status" value="1"/>
</dbReference>
<evidence type="ECO:0000256" key="7">
    <source>
        <dbReference type="PIRNR" id="PIRNR000124"/>
    </source>
</evidence>
<evidence type="ECO:0000256" key="10">
    <source>
        <dbReference type="PIRSR" id="PIRSR500134-3"/>
    </source>
</evidence>
<dbReference type="PANTHER" id="PTHR43750">
    <property type="entry name" value="UDP-GLUCOSE 6-DEHYDROGENASE TUAD"/>
    <property type="match status" value="1"/>
</dbReference>
<dbReference type="EC" id="1.1.1.22" evidence="3 7"/>
<dbReference type="UniPathway" id="UPA00038">
    <property type="reaction ID" value="UER00491"/>
</dbReference>
<accession>A0A1F5G4U9</accession>
<evidence type="ECO:0000259" key="11">
    <source>
        <dbReference type="SMART" id="SM00984"/>
    </source>
</evidence>
<dbReference type="InterPro" id="IPR036220">
    <property type="entry name" value="UDP-Glc/GDP-Man_DH_C_sf"/>
</dbReference>
<feature type="binding site" evidence="9">
    <location>
        <position position="215"/>
    </location>
    <ligand>
        <name>substrate</name>
    </ligand>
</feature>
<comment type="caution">
    <text evidence="12">The sequence shown here is derived from an EMBL/GenBank/DDBJ whole genome shotgun (WGS) entry which is preliminary data.</text>
</comment>
<dbReference type="GO" id="GO:0000271">
    <property type="term" value="P:polysaccharide biosynthetic process"/>
    <property type="evidence" value="ECO:0007669"/>
    <property type="project" value="InterPro"/>
</dbReference>
<evidence type="ECO:0000256" key="4">
    <source>
        <dbReference type="ARBA" id="ARBA00023002"/>
    </source>
</evidence>
<dbReference type="InterPro" id="IPR008927">
    <property type="entry name" value="6-PGluconate_DH-like_C_sf"/>
</dbReference>
<dbReference type="InterPro" id="IPR028357">
    <property type="entry name" value="UDPglc_DH_bac"/>
</dbReference>
<feature type="binding site" evidence="9">
    <location>
        <position position="269"/>
    </location>
    <ligand>
        <name>substrate</name>
    </ligand>
</feature>
<evidence type="ECO:0000256" key="6">
    <source>
        <dbReference type="ARBA" id="ARBA00047473"/>
    </source>
</evidence>
<dbReference type="AlphaFoldDB" id="A0A1F5G4U9"/>
<dbReference type="PIRSF" id="PIRSF500134">
    <property type="entry name" value="UDPglc_DH_bac"/>
    <property type="match status" value="1"/>
</dbReference>
<dbReference type="GO" id="GO:0003979">
    <property type="term" value="F:UDP-glucose 6-dehydrogenase activity"/>
    <property type="evidence" value="ECO:0007669"/>
    <property type="project" value="UniProtKB-EC"/>
</dbReference>
<feature type="active site" description="Nucleophile" evidence="8">
    <location>
        <position position="272"/>
    </location>
</feature>
<evidence type="ECO:0000313" key="13">
    <source>
        <dbReference type="Proteomes" id="UP000176317"/>
    </source>
</evidence>
<comment type="pathway">
    <text evidence="1">Nucleotide-sugar biosynthesis; UDP-alpha-D-glucuronate biosynthesis; UDP-alpha-D-glucuronate from UDP-alpha-D-glucose: step 1/1.</text>
</comment>
<dbReference type="InterPro" id="IPR001732">
    <property type="entry name" value="UDP-Glc/GDP-Man_DH_N"/>
</dbReference>
<dbReference type="GO" id="GO:0051287">
    <property type="term" value="F:NAD binding"/>
    <property type="evidence" value="ECO:0007669"/>
    <property type="project" value="InterPro"/>
</dbReference>
<dbReference type="InterPro" id="IPR017476">
    <property type="entry name" value="UDP-Glc/GDP-Man"/>
</dbReference>
<evidence type="ECO:0000256" key="1">
    <source>
        <dbReference type="ARBA" id="ARBA00004701"/>
    </source>
</evidence>
<reference evidence="12 13" key="1">
    <citation type="journal article" date="2016" name="Nat. Commun.">
        <title>Thousands of microbial genomes shed light on interconnected biogeochemical processes in an aquifer system.</title>
        <authorList>
            <person name="Anantharaman K."/>
            <person name="Brown C.T."/>
            <person name="Hug L.A."/>
            <person name="Sharon I."/>
            <person name="Castelle C.J."/>
            <person name="Probst A.J."/>
            <person name="Thomas B.C."/>
            <person name="Singh A."/>
            <person name="Wilkins M.J."/>
            <person name="Karaoz U."/>
            <person name="Brodie E.L."/>
            <person name="Williams K.H."/>
            <person name="Hubbard S.S."/>
            <person name="Banfield J.F."/>
        </authorList>
    </citation>
    <scope>NUCLEOTIDE SEQUENCE [LARGE SCALE GENOMIC DNA]</scope>
</reference>
<proteinExistence type="inferred from homology"/>
<dbReference type="InterPro" id="IPR014026">
    <property type="entry name" value="UDP-Glc/GDP-Man_DH_dimer"/>
</dbReference>
<gene>
    <name evidence="12" type="ORF">A2164_00950</name>
</gene>
<evidence type="ECO:0000256" key="3">
    <source>
        <dbReference type="ARBA" id="ARBA00012954"/>
    </source>
</evidence>
<dbReference type="PANTHER" id="PTHR43750:SF3">
    <property type="entry name" value="UDP-GLUCOSE 6-DEHYDROGENASE TUAD"/>
    <property type="match status" value="1"/>
</dbReference>
<feature type="binding site" evidence="10">
    <location>
        <position position="126"/>
    </location>
    <ligand>
        <name>NAD(+)</name>
        <dbReference type="ChEBI" id="CHEBI:57540"/>
    </ligand>
</feature>
<keyword evidence="5 7" id="KW-0520">NAD</keyword>
<comment type="similarity">
    <text evidence="2 7">Belongs to the UDP-glucose/GDP-mannose dehydrogenase family.</text>
</comment>
<dbReference type="Gene3D" id="1.20.5.100">
    <property type="entry name" value="Cytochrome c1, transmembrane anchor, C-terminal"/>
    <property type="match status" value="1"/>
</dbReference>
<dbReference type="PIRSF" id="PIRSF000124">
    <property type="entry name" value="UDPglc_GDPman_dh"/>
    <property type="match status" value="1"/>
</dbReference>
<dbReference type="Pfam" id="PF03721">
    <property type="entry name" value="UDPG_MGDP_dh_N"/>
    <property type="match status" value="1"/>
</dbReference>
<dbReference type="NCBIfam" id="TIGR03026">
    <property type="entry name" value="NDP-sugDHase"/>
    <property type="match status" value="1"/>
</dbReference>
<dbReference type="InterPro" id="IPR014027">
    <property type="entry name" value="UDP-Glc/GDP-Man_DH_C"/>
</dbReference>
<sequence length="440" mass="49246">MNSQTISVIGLGKLGLCLSVCFAHRGFKTYGVDINKKTVTSLQKGKLSITEPNLEELFSKSKKNFIPTTSHELAIKKTDTTFVLVATPSDRSGNFSNVYLEKALKSLARAFAKNKKKYHLFVVSSTVIPMSLNQKLIPLIEKYSKKKLNVDFGICYIPEFVALGRVVNDFLGPDLVVIGESNKKAGEIATSVIKKLCSNNPPIFRMSLISSEIAKISLNNFITMKISFANMIGDICERVPGSQVDLITQAIGVDRRISPFYLKAGAAYGGHCFPRDTKAFIAFSKKLKYSPKLIQSVENLNNYQHLKLFKLVEKELNRLKIKKASVLGITFNPKTTVVEESAGLNLIKRLLKKRIKIMIYDPAAIEETKKHLGNQVKYAGSVEECIRFSSLIVITMNSNQFDNLKRFKPKKKVTIIDCWRTYPQLKSNNNIRYLALGVAS</sequence>
<dbReference type="GO" id="GO:0006065">
    <property type="term" value="P:UDP-glucuronate biosynthetic process"/>
    <property type="evidence" value="ECO:0007669"/>
    <property type="project" value="UniProtKB-UniPathway"/>
</dbReference>
<dbReference type="Pfam" id="PF00984">
    <property type="entry name" value="UDPG_MGDP_dh"/>
    <property type="match status" value="1"/>
</dbReference>
<feature type="binding site" evidence="9">
    <location>
        <begin position="261"/>
        <end position="265"/>
    </location>
    <ligand>
        <name>substrate</name>
    </ligand>
</feature>
<dbReference type="EMBL" id="MFAT01000012">
    <property type="protein sequence ID" value="OGD86892.1"/>
    <property type="molecule type" value="Genomic_DNA"/>
</dbReference>
<organism evidence="12 13">
    <name type="scientific">Candidatus Curtissbacteria bacterium RBG_13_35_7</name>
    <dbReference type="NCBI Taxonomy" id="1797705"/>
    <lineage>
        <taxon>Bacteria</taxon>
        <taxon>Candidatus Curtissiibacteriota</taxon>
    </lineage>
</organism>
<evidence type="ECO:0000256" key="2">
    <source>
        <dbReference type="ARBA" id="ARBA00006601"/>
    </source>
</evidence>
<dbReference type="Gene3D" id="3.40.50.720">
    <property type="entry name" value="NAD(P)-binding Rossmann-like Domain"/>
    <property type="match status" value="2"/>
</dbReference>
<feature type="binding site" evidence="10">
    <location>
        <position position="87"/>
    </location>
    <ligand>
        <name>NAD(+)</name>
        <dbReference type="ChEBI" id="CHEBI:57540"/>
    </ligand>
</feature>
<feature type="binding site" evidence="10">
    <location>
        <position position="33"/>
    </location>
    <ligand>
        <name>NAD(+)</name>
        <dbReference type="ChEBI" id="CHEBI:57540"/>
    </ligand>
</feature>
<evidence type="ECO:0000256" key="8">
    <source>
        <dbReference type="PIRSR" id="PIRSR500134-1"/>
    </source>
</evidence>